<dbReference type="PANTHER" id="PTHR32097:SF4">
    <property type="entry name" value="GENERAL STRESS PROTEIN 16U"/>
    <property type="match status" value="1"/>
</dbReference>
<gene>
    <name evidence="3" type="ORF">JGU71_09820</name>
</gene>
<comment type="similarity">
    <text evidence="1">Belongs to the CAPAB/TerDEXZ family.</text>
</comment>
<reference evidence="3" key="1">
    <citation type="submission" date="2020-12" db="EMBL/GenBank/DDBJ databases">
        <title>Antrihabitans popcorni sp. nov. and Antrihabitans auranticaus sp. nov., isolated from a larva cave.</title>
        <authorList>
            <person name="Lee S.D."/>
            <person name="Kim I.S."/>
        </authorList>
    </citation>
    <scope>NUCLEOTIDE SEQUENCE</scope>
    <source>
        <strain evidence="3">YC3-6</strain>
    </source>
</reference>
<keyword evidence="4" id="KW-1185">Reference proteome</keyword>
<dbReference type="CDD" id="cd06974">
    <property type="entry name" value="TerD_like"/>
    <property type="match status" value="1"/>
</dbReference>
<dbReference type="InterPro" id="IPR051324">
    <property type="entry name" value="Stress/Tellurium_Resist"/>
</dbReference>
<dbReference type="AlphaFoldDB" id="A0A934NPX8"/>
<dbReference type="EMBL" id="JAEMNV010000003">
    <property type="protein sequence ID" value="MBJ8339184.1"/>
    <property type="molecule type" value="Genomic_DNA"/>
</dbReference>
<evidence type="ECO:0000313" key="3">
    <source>
        <dbReference type="EMBL" id="MBJ8339184.1"/>
    </source>
</evidence>
<name>A0A934NPX8_9NOCA</name>
<organism evidence="3 4">
    <name type="scientific">Antrihabitans stalagmiti</name>
    <dbReference type="NCBI Taxonomy" id="2799499"/>
    <lineage>
        <taxon>Bacteria</taxon>
        <taxon>Bacillati</taxon>
        <taxon>Actinomycetota</taxon>
        <taxon>Actinomycetes</taxon>
        <taxon>Mycobacteriales</taxon>
        <taxon>Nocardiaceae</taxon>
        <taxon>Antrihabitans</taxon>
    </lineage>
</organism>
<accession>A0A934NPX8</accession>
<comment type="caution">
    <text evidence="3">The sequence shown here is derived from an EMBL/GenBank/DDBJ whole genome shotgun (WGS) entry which is preliminary data.</text>
</comment>
<proteinExistence type="inferred from homology"/>
<evidence type="ECO:0000259" key="2">
    <source>
        <dbReference type="Pfam" id="PF02342"/>
    </source>
</evidence>
<dbReference type="InterPro" id="IPR003325">
    <property type="entry name" value="TerD"/>
</dbReference>
<dbReference type="RefSeq" id="WP_199703895.1">
    <property type="nucleotide sequence ID" value="NZ_JAEMNV010000003.1"/>
</dbReference>
<dbReference type="Gene3D" id="2.60.60.30">
    <property type="entry name" value="sav2460 like domains"/>
    <property type="match status" value="1"/>
</dbReference>
<dbReference type="Pfam" id="PF02342">
    <property type="entry name" value="TerD"/>
    <property type="match status" value="1"/>
</dbReference>
<evidence type="ECO:0000256" key="1">
    <source>
        <dbReference type="ARBA" id="ARBA00008775"/>
    </source>
</evidence>
<evidence type="ECO:0000313" key="4">
    <source>
        <dbReference type="Proteomes" id="UP000655868"/>
    </source>
</evidence>
<feature type="domain" description="TerD" evidence="2">
    <location>
        <begin position="23"/>
        <end position="155"/>
    </location>
</feature>
<protein>
    <submittedName>
        <fullName evidence="3">TerD family protein</fullName>
    </submittedName>
</protein>
<dbReference type="PANTHER" id="PTHR32097">
    <property type="entry name" value="CAMP-BINDING PROTEIN 1-RELATED"/>
    <property type="match status" value="1"/>
</dbReference>
<dbReference type="Proteomes" id="UP000655868">
    <property type="component" value="Unassembled WGS sequence"/>
</dbReference>
<sequence length="526" mass="56572">MSSPLVPGQNAPLQHRRLRFRASSATPLDVSALVVDARLQAMSSDEFVFYNQPASSGVRLESDCLAIDLEQVRADSHGVLCLVSVDPAAAQQSAFTALSATLTDERNDGIVEFAIPLRGGETAVICFELYRRQGDWKVRAVGQGYAGGLGQLISTHGVEVDDPTPPAAPATATAAAQPLTMPATTPSIQPLDRSRSFDRMWMIFEDAARSAAAFVSARDYATKRLDDELTAAVADPSMRNSQAGNEARAVAQKRHDDVVTTAQRTYQHDSDHLIRELATIDPQLPRPLASWDSPAWLIQSSDTEPSDGIRIGTLSAADRGPLEVPFCVRLPLQRPLWIDSETPLAAAPVVASYVLRLLAAKSPTPILDVVDLTGSLDKVTAPLERLITAGVVRSHLDISARLESIASAVELAEMAVSNGLADLAPPARVVVLSDFAAGYGAEDISKIIHLASVGPAFGLSLVIIGGDESRSTDQQLVALSRHCQHIPVSGQLRMYDPWTENEWEFTPDSVTADENRLARVLSQLDR</sequence>